<feature type="compositionally biased region" description="Low complexity" evidence="1">
    <location>
        <begin position="187"/>
        <end position="227"/>
    </location>
</feature>
<dbReference type="Proteomes" id="UP001562354">
    <property type="component" value="Unassembled WGS sequence"/>
</dbReference>
<protein>
    <recommendedName>
        <fullName evidence="2">Smr domain-containing protein</fullName>
    </recommendedName>
</protein>
<dbReference type="PANTHER" id="PTHR47417">
    <property type="entry name" value="SMR DOMAIN-CONTAINING PROTEIN YPL199C"/>
    <property type="match status" value="1"/>
</dbReference>
<keyword evidence="4" id="KW-1185">Reference proteome</keyword>
<dbReference type="Pfam" id="PF01713">
    <property type="entry name" value="Smr"/>
    <property type="match status" value="1"/>
</dbReference>
<feature type="domain" description="Smr" evidence="2">
    <location>
        <begin position="98"/>
        <end position="173"/>
    </location>
</feature>
<dbReference type="Pfam" id="PF08590">
    <property type="entry name" value="DUF1771"/>
    <property type="match status" value="1"/>
</dbReference>
<dbReference type="PROSITE" id="PS50828">
    <property type="entry name" value="SMR"/>
    <property type="match status" value="1"/>
</dbReference>
<evidence type="ECO:0000313" key="3">
    <source>
        <dbReference type="EMBL" id="KAL1297413.1"/>
    </source>
</evidence>
<evidence type="ECO:0000256" key="1">
    <source>
        <dbReference type="SAM" id="MobiDB-lite"/>
    </source>
</evidence>
<sequence>MSHAPTRIGGSAFNHSQSADAEAAYDRLRDQARSEQSQHQHYAAEARKAYERGDGATAHEMSTKSKQYAAKADEYNKQASDYIFRENNAVGRVDGDTIDLHGQFVEEAEEIVTQRIKYAQQTGQSHLHVIVGKGNHSANHIQKIKPAVENICKDLGLNYHTEQNEGRIYVDLTGGQARPPTNYGGAPQNYDQQQYGQPQYQTAYPLGGNPQYGGQQQQHHQQQQGPQEHFDYAGEAKKYMPLAKKIFYLLKSCFR</sequence>
<feature type="compositionally biased region" description="Basic and acidic residues" evidence="1">
    <location>
        <begin position="24"/>
        <end position="54"/>
    </location>
</feature>
<reference evidence="3 4" key="1">
    <citation type="submission" date="2024-07" db="EMBL/GenBank/DDBJ databases">
        <title>Draft sequence of the Neodothiora populina.</title>
        <authorList>
            <person name="Drown D.D."/>
            <person name="Schuette U.S."/>
            <person name="Buechlein A.B."/>
            <person name="Rusch D.R."/>
            <person name="Winton L.W."/>
            <person name="Adams G.A."/>
        </authorList>
    </citation>
    <scope>NUCLEOTIDE SEQUENCE [LARGE SCALE GENOMIC DNA]</scope>
    <source>
        <strain evidence="3 4">CPC 39397</strain>
    </source>
</reference>
<evidence type="ECO:0000313" key="4">
    <source>
        <dbReference type="Proteomes" id="UP001562354"/>
    </source>
</evidence>
<dbReference type="SMART" id="SM01162">
    <property type="entry name" value="DUF1771"/>
    <property type="match status" value="1"/>
</dbReference>
<gene>
    <name evidence="3" type="ORF">AAFC00_004946</name>
</gene>
<dbReference type="InterPro" id="IPR053020">
    <property type="entry name" value="Smr_domain_protein"/>
</dbReference>
<dbReference type="EMBL" id="JBFMKM010000016">
    <property type="protein sequence ID" value="KAL1297413.1"/>
    <property type="molecule type" value="Genomic_DNA"/>
</dbReference>
<feature type="region of interest" description="Disordered" evidence="1">
    <location>
        <begin position="173"/>
        <end position="228"/>
    </location>
</feature>
<organism evidence="3 4">
    <name type="scientific">Neodothiora populina</name>
    <dbReference type="NCBI Taxonomy" id="2781224"/>
    <lineage>
        <taxon>Eukaryota</taxon>
        <taxon>Fungi</taxon>
        <taxon>Dikarya</taxon>
        <taxon>Ascomycota</taxon>
        <taxon>Pezizomycotina</taxon>
        <taxon>Dothideomycetes</taxon>
        <taxon>Dothideomycetidae</taxon>
        <taxon>Dothideales</taxon>
        <taxon>Dothioraceae</taxon>
        <taxon>Neodothiora</taxon>
    </lineage>
</organism>
<dbReference type="GeneID" id="95978646"/>
<comment type="caution">
    <text evidence="3">The sequence shown here is derived from an EMBL/GenBank/DDBJ whole genome shotgun (WGS) entry which is preliminary data.</text>
</comment>
<accession>A0ABR3P3V7</accession>
<feature type="region of interest" description="Disordered" evidence="1">
    <location>
        <begin position="1"/>
        <end position="67"/>
    </location>
</feature>
<dbReference type="Gene3D" id="3.30.1370.110">
    <property type="match status" value="1"/>
</dbReference>
<name>A0ABR3P3V7_9PEZI</name>
<proteinExistence type="predicted"/>
<dbReference type="PANTHER" id="PTHR47417:SF1">
    <property type="entry name" value="SMR DOMAIN-CONTAINING PROTEIN YPL199C"/>
    <property type="match status" value="1"/>
</dbReference>
<dbReference type="SUPFAM" id="SSF160443">
    <property type="entry name" value="SMR domain-like"/>
    <property type="match status" value="1"/>
</dbReference>
<dbReference type="SMART" id="SM00463">
    <property type="entry name" value="SMR"/>
    <property type="match status" value="1"/>
</dbReference>
<dbReference type="InterPro" id="IPR013899">
    <property type="entry name" value="DUF1771"/>
</dbReference>
<evidence type="ECO:0000259" key="2">
    <source>
        <dbReference type="PROSITE" id="PS50828"/>
    </source>
</evidence>
<dbReference type="InterPro" id="IPR002625">
    <property type="entry name" value="Smr_dom"/>
</dbReference>
<dbReference type="InterPro" id="IPR036063">
    <property type="entry name" value="Smr_dom_sf"/>
</dbReference>
<dbReference type="RefSeq" id="XP_069197095.1">
    <property type="nucleotide sequence ID" value="XM_069344661.1"/>
</dbReference>